<keyword evidence="2" id="KW-1185">Reference proteome</keyword>
<dbReference type="Proteomes" id="UP000515824">
    <property type="component" value="Segment"/>
</dbReference>
<evidence type="ECO:0000313" key="2">
    <source>
        <dbReference type="Proteomes" id="UP000515824"/>
    </source>
</evidence>
<accession>A0A7G8LQT5</accession>
<proteinExistence type="predicted"/>
<evidence type="ECO:0000313" key="1">
    <source>
        <dbReference type="EMBL" id="QNJ59607.1"/>
    </source>
</evidence>
<gene>
    <name evidence="1" type="primary">37</name>
    <name evidence="1" type="ORF">SEA_KING2_37</name>
</gene>
<protein>
    <submittedName>
        <fullName evidence="1">Helix-turn-helix DNA binding domain protein</fullName>
    </submittedName>
</protein>
<sequence length="184" mass="20910">MRKYGKIKLSAQSDPDWRALSHTAQWLYWALIGSEALTACGSMDYKPKHLQALSPTMNTAGVEAAMDELRARKFVVLDEETDELILRSFIRNDEVVPNPNMMVAVIKAWRKLASLKLRSVIVFELLRLKQENPDARIWDHPEMREALSRTTPIDIRDDEAAVDTIEDDGDFVSVGSWGDSDTVY</sequence>
<name>A0A7G8LQT5_9CAUD</name>
<dbReference type="EMBL" id="MT776811">
    <property type="protein sequence ID" value="QNJ59607.1"/>
    <property type="molecule type" value="Genomic_DNA"/>
</dbReference>
<reference evidence="1 2" key="1">
    <citation type="submission" date="2020-07" db="EMBL/GenBank/DDBJ databases">
        <authorList>
            <person name="Nako S."/>
            <person name="Toma J."/>
            <person name="Patel S."/>
            <person name="Evtimov V.S."/>
            <person name="Gupta M."/>
            <person name="Mulukutla S."/>
            <person name="Chin A."/>
            <person name="Ariel J.D."/>
            <person name="Lizotte J.G."/>
            <person name="Godshall S.L."/>
            <person name="Heck A.E."/>
            <person name="Lamb G.M."/>
            <person name="Ponna A.K."/>
            <person name="DiCamillo L.T."/>
            <person name="Hornbaker A.C."/>
            <person name="Suh J.C."/>
            <person name="Rajasekaran J.V."/>
            <person name="Kim M.H."/>
            <person name="Dabre S."/>
            <person name="Wang C."/>
            <person name="Orlik V.A."/>
            <person name="Nguyen E.T."/>
            <person name="Khakhina S."/>
            <person name="Gurney S.M.R."/>
            <person name="Garlena R.A."/>
            <person name="Russell D.A."/>
            <person name="Pope W.H."/>
            <person name="Jacobs-Sera D."/>
            <person name="Hatfull G.F."/>
        </authorList>
    </citation>
    <scope>NUCLEOTIDE SEQUENCE [LARGE SCALE GENOMIC DNA]</scope>
</reference>
<organism evidence="1 2">
    <name type="scientific">Arthrobacter phage King2</name>
    <dbReference type="NCBI Taxonomy" id="2762386"/>
    <lineage>
        <taxon>Viruses</taxon>
        <taxon>Duplodnaviria</taxon>
        <taxon>Heunggongvirae</taxon>
        <taxon>Uroviricota</taxon>
        <taxon>Caudoviricetes</taxon>
        <taxon>Berryhillviridae</taxon>
        <taxon>Jawnskivirus</taxon>
        <taxon>Jawnskivirus king2</taxon>
    </lineage>
</organism>